<dbReference type="RefSeq" id="WP_087007223.1">
    <property type="nucleotide sequence ID" value="NZ_FWFF01000014.1"/>
</dbReference>
<dbReference type="Proteomes" id="UP000196581">
    <property type="component" value="Unassembled WGS sequence"/>
</dbReference>
<dbReference type="AlphaFoldDB" id="A0A1X6XGF2"/>
<keyword evidence="2" id="KW-1185">Reference proteome</keyword>
<accession>A0A1X6XGF2</accession>
<reference evidence="2" key="1">
    <citation type="submission" date="2017-02" db="EMBL/GenBank/DDBJ databases">
        <authorList>
            <person name="Dridi B."/>
        </authorList>
    </citation>
    <scope>NUCLEOTIDE SEQUENCE [LARGE SCALE GENOMIC DNA]</scope>
    <source>
        <strain evidence="2">B Co 03.10</strain>
    </source>
</reference>
<sequence>MTGFHRLDAPLPLTGLLALEYDGLLQRLTHDVWIPRGTVADPLLRTTALGDPPRPSLALSHRTAHWIWWGSATGRAPALDEYTTLARRRMRATGVGWTVYERDVPPSERVDVSGTWVTSPERTLFDLLRDTTATVADPLRAARAAFARVPDADRHAFLAWLETIERRPFIARTRALAFAAVRRGAADAQTLTR</sequence>
<gene>
    <name evidence="1" type="ORF">FM105_08495</name>
</gene>
<proteinExistence type="predicted"/>
<evidence type="ECO:0000313" key="2">
    <source>
        <dbReference type="Proteomes" id="UP000196581"/>
    </source>
</evidence>
<protein>
    <recommendedName>
        <fullName evidence="3">AbiEi antitoxin C-terminal domain-containing protein</fullName>
    </recommendedName>
</protein>
<evidence type="ECO:0000313" key="1">
    <source>
        <dbReference type="EMBL" id="SLM98210.1"/>
    </source>
</evidence>
<evidence type="ECO:0008006" key="3">
    <source>
        <dbReference type="Google" id="ProtNLM"/>
    </source>
</evidence>
<organism evidence="1 2">
    <name type="scientific">Brevibacterium yomogidense</name>
    <dbReference type="NCBI Taxonomy" id="946573"/>
    <lineage>
        <taxon>Bacteria</taxon>
        <taxon>Bacillati</taxon>
        <taxon>Actinomycetota</taxon>
        <taxon>Actinomycetes</taxon>
        <taxon>Micrococcales</taxon>
        <taxon>Brevibacteriaceae</taxon>
        <taxon>Brevibacterium</taxon>
    </lineage>
</organism>
<name>A0A1X6XGF2_9MICO</name>
<dbReference type="EMBL" id="FWFF01000014">
    <property type="protein sequence ID" value="SLM98210.1"/>
    <property type="molecule type" value="Genomic_DNA"/>
</dbReference>